<comment type="caution">
    <text evidence="2">The sequence shown here is derived from an EMBL/GenBank/DDBJ whole genome shotgun (WGS) entry which is preliminary data.</text>
</comment>
<evidence type="ECO:0000313" key="3">
    <source>
        <dbReference type="Proteomes" id="UP000605897"/>
    </source>
</evidence>
<dbReference type="Proteomes" id="UP000605897">
    <property type="component" value="Unassembled WGS sequence"/>
</dbReference>
<feature type="region of interest" description="Disordered" evidence="1">
    <location>
        <begin position="1"/>
        <end position="40"/>
    </location>
</feature>
<evidence type="ECO:0000256" key="1">
    <source>
        <dbReference type="SAM" id="MobiDB-lite"/>
    </source>
</evidence>
<reference evidence="3" key="1">
    <citation type="journal article" date="2019" name="Int. J. Syst. Evol. Microbiol.">
        <title>The Global Catalogue of Microorganisms (GCM) 10K type strain sequencing project: providing services to taxonomists for standard genome sequencing and annotation.</title>
        <authorList>
            <consortium name="The Broad Institute Genomics Platform"/>
            <consortium name="The Broad Institute Genome Sequencing Center for Infectious Disease"/>
            <person name="Wu L."/>
            <person name="Ma J."/>
        </authorList>
    </citation>
    <scope>NUCLEOTIDE SEQUENCE [LARGE SCALE GENOMIC DNA]</scope>
    <source>
        <strain evidence="3">CGMCC 4.7677</strain>
    </source>
</reference>
<evidence type="ECO:0000313" key="2">
    <source>
        <dbReference type="EMBL" id="GHF10053.1"/>
    </source>
</evidence>
<gene>
    <name evidence="2" type="ORF">GCM10017786_49580</name>
</gene>
<proteinExistence type="predicted"/>
<protein>
    <submittedName>
        <fullName evidence="2">Uncharacterized protein</fullName>
    </submittedName>
</protein>
<name>A0ABQ3J9V7_9PSEU</name>
<accession>A0ABQ3J9V7</accession>
<dbReference type="EMBL" id="BNAU01000006">
    <property type="protein sequence ID" value="GHF10053.1"/>
    <property type="molecule type" value="Genomic_DNA"/>
</dbReference>
<organism evidence="2 3">
    <name type="scientific">Amycolatopsis deserti</name>
    <dbReference type="NCBI Taxonomy" id="185696"/>
    <lineage>
        <taxon>Bacteria</taxon>
        <taxon>Bacillati</taxon>
        <taxon>Actinomycetota</taxon>
        <taxon>Actinomycetes</taxon>
        <taxon>Pseudonocardiales</taxon>
        <taxon>Pseudonocardiaceae</taxon>
        <taxon>Amycolatopsis</taxon>
    </lineage>
</organism>
<keyword evidence="3" id="KW-1185">Reference proteome</keyword>
<sequence>MKAEPSDTSRTFSASAGRVQPPSSARAPRHGPTKVTLSSTRSALGCIARGINANARGGRPEKTSLSKVVAPHPASHSANFARCASAPGSAHNCLATSSS</sequence>